<dbReference type="Proteomes" id="UP001317705">
    <property type="component" value="Chromosome"/>
</dbReference>
<dbReference type="RefSeq" id="WP_282003064.1">
    <property type="nucleotide sequence ID" value="NZ_AP027151.1"/>
</dbReference>
<dbReference type="Pfam" id="PF03966">
    <property type="entry name" value="Trm112p"/>
    <property type="match status" value="1"/>
</dbReference>
<evidence type="ECO:0000313" key="3">
    <source>
        <dbReference type="Proteomes" id="UP001317705"/>
    </source>
</evidence>
<dbReference type="Gene3D" id="2.20.25.10">
    <property type="match status" value="1"/>
</dbReference>
<proteinExistence type="inferred from homology"/>
<evidence type="ECO:0000256" key="1">
    <source>
        <dbReference type="HAMAP-Rule" id="MF_01187"/>
    </source>
</evidence>
<sequence length="58" mass="6501">MVLSSGLREILVCPRCKGELAATADGRWLTCRPCRLKYPIREGIPVMLVEEAEPVDEE</sequence>
<accession>A0ABM8EJ59</accession>
<organism evidence="2 3">
    <name type="scientific">Geotalea uraniireducens</name>
    <dbReference type="NCBI Taxonomy" id="351604"/>
    <lineage>
        <taxon>Bacteria</taxon>
        <taxon>Pseudomonadati</taxon>
        <taxon>Thermodesulfobacteriota</taxon>
        <taxon>Desulfuromonadia</taxon>
        <taxon>Geobacterales</taxon>
        <taxon>Geobacteraceae</taxon>
        <taxon>Geotalea</taxon>
    </lineage>
</organism>
<comment type="similarity">
    <text evidence="1">Belongs to the UPF0434 family.</text>
</comment>
<dbReference type="HAMAP" id="MF_01187">
    <property type="entry name" value="UPF0434"/>
    <property type="match status" value="1"/>
</dbReference>
<reference evidence="2 3" key="1">
    <citation type="submission" date="2022-12" db="EMBL/GenBank/DDBJ databases">
        <title>Polyphasic characterization of Geotalea uranireducens NIT-SL11 newly isolated from a complex of sewage sludge and microbially reduced graphene oxide.</title>
        <authorList>
            <person name="Xie L."/>
            <person name="Yoshida N."/>
            <person name="Meng L."/>
        </authorList>
    </citation>
    <scope>NUCLEOTIDE SEQUENCE [LARGE SCALE GENOMIC DNA]</scope>
    <source>
        <strain evidence="2 3">NIT-SL11</strain>
    </source>
</reference>
<gene>
    <name evidence="2" type="ORF">GURASL_14680</name>
</gene>
<dbReference type="PANTHER" id="PTHR33505:SF4">
    <property type="entry name" value="PROTEIN PREY, MITOCHONDRIAL"/>
    <property type="match status" value="1"/>
</dbReference>
<dbReference type="SUPFAM" id="SSF158997">
    <property type="entry name" value="Trm112p-like"/>
    <property type="match status" value="1"/>
</dbReference>
<dbReference type="PANTHER" id="PTHR33505">
    <property type="entry name" value="ZGC:162634"/>
    <property type="match status" value="1"/>
</dbReference>
<keyword evidence="3" id="KW-1185">Reference proteome</keyword>
<dbReference type="EMBL" id="AP027151">
    <property type="protein sequence ID" value="BDV42545.1"/>
    <property type="molecule type" value="Genomic_DNA"/>
</dbReference>
<name>A0ABM8EJ59_9BACT</name>
<protein>
    <recommendedName>
        <fullName evidence="1">UPF0434 protein GURASL_14680</fullName>
    </recommendedName>
</protein>
<dbReference type="InterPro" id="IPR005651">
    <property type="entry name" value="Trm112-like"/>
</dbReference>
<evidence type="ECO:0000313" key="2">
    <source>
        <dbReference type="EMBL" id="BDV42545.1"/>
    </source>
</evidence>